<name>A0ABT5X9Z6_9EURY</name>
<dbReference type="RefSeq" id="WP_316967222.1">
    <property type="nucleotide sequence ID" value="NZ_JARFPK010000043.1"/>
</dbReference>
<dbReference type="PANTHER" id="PTHR33746:SF4">
    <property type="entry name" value="RUBRERYTHRIN"/>
    <property type="match status" value="1"/>
</dbReference>
<evidence type="ECO:0000259" key="4">
    <source>
        <dbReference type="PROSITE" id="PS50905"/>
    </source>
</evidence>
<dbReference type="PANTHER" id="PTHR33746">
    <property type="entry name" value="RUBRERYTHRIN"/>
    <property type="match status" value="1"/>
</dbReference>
<evidence type="ECO:0000256" key="1">
    <source>
        <dbReference type="ARBA" id="ARBA00022448"/>
    </source>
</evidence>
<dbReference type="Gene3D" id="2.20.28.10">
    <property type="match status" value="1"/>
</dbReference>
<feature type="domain" description="Ferritin-like diiron" evidence="4">
    <location>
        <begin position="1"/>
        <end position="128"/>
    </location>
</feature>
<dbReference type="PROSITE" id="PS50905">
    <property type="entry name" value="FERRITIN_LIKE"/>
    <property type="match status" value="1"/>
</dbReference>
<protein>
    <submittedName>
        <fullName evidence="5">Rubrerythrin family protein</fullName>
    </submittedName>
</protein>
<sequence>MSKSEDSLKEAFAGESQANRMYLAFAEKADEEGFPQAARLFRAAAEAEAVHAKNHLKAMKAVKATKENLREAIAGETHEFKEMYPGMIDAAQFEGDKAAERTFRYASDVEEIHARLYHDMMENLESRGVESSPYYVCSVCGMTAEKVPPEKCPVCGVKGVRFKRID</sequence>
<gene>
    <name evidence="5" type="ORF">P0O15_09995</name>
</gene>
<dbReference type="Proteomes" id="UP001220010">
    <property type="component" value="Unassembled WGS sequence"/>
</dbReference>
<comment type="caution">
    <text evidence="5">The sequence shown here is derived from an EMBL/GenBank/DDBJ whole genome shotgun (WGS) entry which is preliminary data.</text>
</comment>
<feature type="coiled-coil region" evidence="3">
    <location>
        <begin position="52"/>
        <end position="79"/>
    </location>
</feature>
<evidence type="ECO:0000256" key="3">
    <source>
        <dbReference type="SAM" id="Coils"/>
    </source>
</evidence>
<dbReference type="SUPFAM" id="SSF47240">
    <property type="entry name" value="Ferritin-like"/>
    <property type="match status" value="1"/>
</dbReference>
<evidence type="ECO:0000256" key="2">
    <source>
        <dbReference type="ARBA" id="ARBA00022982"/>
    </source>
</evidence>
<dbReference type="InterPro" id="IPR003251">
    <property type="entry name" value="Rr_diiron-bd_dom"/>
</dbReference>
<dbReference type="InterPro" id="IPR052753">
    <property type="entry name" value="Rbr2/Nigerythrin"/>
</dbReference>
<reference evidence="5 6" key="1">
    <citation type="submission" date="2023-03" db="EMBL/GenBank/DDBJ databases">
        <title>WGS of Methanotrichaceae archaeon Mx.</title>
        <authorList>
            <person name="Sorokin D.Y."/>
            <person name="Merkel A.Y."/>
        </authorList>
    </citation>
    <scope>NUCLEOTIDE SEQUENCE [LARGE SCALE GENOMIC DNA]</scope>
    <source>
        <strain evidence="5 6">Mx</strain>
    </source>
</reference>
<dbReference type="SUPFAM" id="SSF57802">
    <property type="entry name" value="Rubredoxin-like"/>
    <property type="match status" value="1"/>
</dbReference>
<dbReference type="Pfam" id="PF02915">
    <property type="entry name" value="Rubrerythrin"/>
    <property type="match status" value="1"/>
</dbReference>
<keyword evidence="6" id="KW-1185">Reference proteome</keyword>
<dbReference type="CDD" id="cd01041">
    <property type="entry name" value="Rubrerythrin"/>
    <property type="match status" value="1"/>
</dbReference>
<dbReference type="EMBL" id="JARFPK010000043">
    <property type="protein sequence ID" value="MDF0591490.1"/>
    <property type="molecule type" value="Genomic_DNA"/>
</dbReference>
<organism evidence="5 6">
    <name type="scientific">Candidatus Methanocrinis natronophilus</name>
    <dbReference type="NCBI Taxonomy" id="3033396"/>
    <lineage>
        <taxon>Archaea</taxon>
        <taxon>Methanobacteriati</taxon>
        <taxon>Methanobacteriota</taxon>
        <taxon>Stenosarchaea group</taxon>
        <taxon>Methanomicrobia</taxon>
        <taxon>Methanotrichales</taxon>
        <taxon>Methanotrichaceae</taxon>
        <taxon>Methanocrinis</taxon>
    </lineage>
</organism>
<accession>A0ABT5X9Z6</accession>
<dbReference type="InterPro" id="IPR048574">
    <property type="entry name" value="RUBY_RBDX"/>
</dbReference>
<dbReference type="InterPro" id="IPR009040">
    <property type="entry name" value="Ferritin-like_diiron"/>
</dbReference>
<evidence type="ECO:0000313" key="6">
    <source>
        <dbReference type="Proteomes" id="UP001220010"/>
    </source>
</evidence>
<dbReference type="InterPro" id="IPR009078">
    <property type="entry name" value="Ferritin-like_SF"/>
</dbReference>
<keyword evidence="1" id="KW-0813">Transport</keyword>
<dbReference type="Pfam" id="PF21349">
    <property type="entry name" value="RUBY_RBDX"/>
    <property type="match status" value="1"/>
</dbReference>
<dbReference type="Gene3D" id="1.20.1260.10">
    <property type="match status" value="1"/>
</dbReference>
<proteinExistence type="predicted"/>
<evidence type="ECO:0000313" key="5">
    <source>
        <dbReference type="EMBL" id="MDF0591490.1"/>
    </source>
</evidence>
<keyword evidence="3" id="KW-0175">Coiled coil</keyword>
<keyword evidence="2" id="KW-0249">Electron transport</keyword>
<dbReference type="InterPro" id="IPR012347">
    <property type="entry name" value="Ferritin-like"/>
</dbReference>